<keyword evidence="1" id="KW-0677">Repeat</keyword>
<dbReference type="Pfam" id="PF25023">
    <property type="entry name" value="TEN_YD-shell"/>
    <property type="match status" value="1"/>
</dbReference>
<dbReference type="InterPro" id="IPR031325">
    <property type="entry name" value="RHS_repeat"/>
</dbReference>
<accession>A0ABR9M1F7</accession>
<dbReference type="Gene3D" id="2.60.120.200">
    <property type="match status" value="1"/>
</dbReference>
<dbReference type="Pfam" id="PF20148">
    <property type="entry name" value="DUF6531"/>
    <property type="match status" value="1"/>
</dbReference>
<feature type="signal peptide" evidence="3">
    <location>
        <begin position="1"/>
        <end position="22"/>
    </location>
</feature>
<dbReference type="InterPro" id="IPR050708">
    <property type="entry name" value="T6SS_VgrG/RHS"/>
</dbReference>
<gene>
    <name evidence="6" type="ORF">H4W80_005002</name>
</gene>
<evidence type="ECO:0000259" key="4">
    <source>
        <dbReference type="Pfam" id="PF20148"/>
    </source>
</evidence>
<organism evidence="6 7">
    <name type="scientific">Nonomuraea angiospora</name>
    <dbReference type="NCBI Taxonomy" id="46172"/>
    <lineage>
        <taxon>Bacteria</taxon>
        <taxon>Bacillati</taxon>
        <taxon>Actinomycetota</taxon>
        <taxon>Actinomycetes</taxon>
        <taxon>Streptosporangiales</taxon>
        <taxon>Streptosporangiaceae</taxon>
        <taxon>Nonomuraea</taxon>
    </lineage>
</organism>
<feature type="domain" description="Teneurin-like YD-shell" evidence="5">
    <location>
        <begin position="1775"/>
        <end position="2068"/>
    </location>
</feature>
<evidence type="ECO:0000256" key="2">
    <source>
        <dbReference type="SAM" id="MobiDB-lite"/>
    </source>
</evidence>
<feature type="domain" description="DUF6531" evidence="4">
    <location>
        <begin position="242"/>
        <end position="314"/>
    </location>
</feature>
<evidence type="ECO:0000256" key="3">
    <source>
        <dbReference type="SAM" id="SignalP"/>
    </source>
</evidence>
<dbReference type="InterPro" id="IPR045351">
    <property type="entry name" value="DUF6531"/>
</dbReference>
<dbReference type="Gene3D" id="2.180.10.10">
    <property type="entry name" value="RHS repeat-associated core"/>
    <property type="match status" value="6"/>
</dbReference>
<evidence type="ECO:0000256" key="1">
    <source>
        <dbReference type="ARBA" id="ARBA00022737"/>
    </source>
</evidence>
<dbReference type="Pfam" id="PF05593">
    <property type="entry name" value="RHS_repeat"/>
    <property type="match status" value="6"/>
</dbReference>
<evidence type="ECO:0000259" key="5">
    <source>
        <dbReference type="Pfam" id="PF25023"/>
    </source>
</evidence>
<feature type="region of interest" description="Disordered" evidence="2">
    <location>
        <begin position="1229"/>
        <end position="1249"/>
    </location>
</feature>
<dbReference type="SUPFAM" id="SSF53955">
    <property type="entry name" value="Lysozyme-like"/>
    <property type="match status" value="1"/>
</dbReference>
<dbReference type="InterPro" id="IPR056823">
    <property type="entry name" value="TEN-like_YD-shell"/>
</dbReference>
<evidence type="ECO:0000313" key="6">
    <source>
        <dbReference type="EMBL" id="MBE1586744.1"/>
    </source>
</evidence>
<dbReference type="Proteomes" id="UP000633509">
    <property type="component" value="Unassembled WGS sequence"/>
</dbReference>
<dbReference type="EMBL" id="JADBEK010000001">
    <property type="protein sequence ID" value="MBE1586744.1"/>
    <property type="molecule type" value="Genomic_DNA"/>
</dbReference>
<dbReference type="InterPro" id="IPR013320">
    <property type="entry name" value="ConA-like_dom_sf"/>
</dbReference>
<dbReference type="NCBIfam" id="TIGR01643">
    <property type="entry name" value="YD_repeat_2x"/>
    <property type="match status" value="6"/>
</dbReference>
<dbReference type="Pfam" id="PF13385">
    <property type="entry name" value="Laminin_G_3"/>
    <property type="match status" value="1"/>
</dbReference>
<protein>
    <submittedName>
        <fullName evidence="6">RHS repeat-associated protein</fullName>
    </submittedName>
</protein>
<feature type="chain" id="PRO_5045047205" evidence="3">
    <location>
        <begin position="23"/>
        <end position="2470"/>
    </location>
</feature>
<feature type="region of interest" description="Disordered" evidence="2">
    <location>
        <begin position="63"/>
        <end position="99"/>
    </location>
</feature>
<reference evidence="6 7" key="1">
    <citation type="submission" date="2020-10" db="EMBL/GenBank/DDBJ databases">
        <title>Sequencing the genomes of 1000 actinobacteria strains.</title>
        <authorList>
            <person name="Klenk H.-P."/>
        </authorList>
    </citation>
    <scope>NUCLEOTIDE SEQUENCE [LARGE SCALE GENOMIC DNA]</scope>
    <source>
        <strain evidence="6 7">DSM 43173</strain>
    </source>
</reference>
<comment type="caution">
    <text evidence="6">The sequence shown here is derived from an EMBL/GenBank/DDBJ whole genome shotgun (WGS) entry which is preliminary data.</text>
</comment>
<dbReference type="InterPro" id="IPR022385">
    <property type="entry name" value="Rhs_assc_core"/>
</dbReference>
<dbReference type="PANTHER" id="PTHR32305:SF17">
    <property type="entry name" value="TRNA NUCLEASE WAPA"/>
    <property type="match status" value="1"/>
</dbReference>
<sequence>MILTLAGLAPGLLVLQASPAAAVPTVGAVADFGALPAVPQQMMGSVTTLPPLVSATEVPAAAKPSDGWRSEVTRPKGAVPLEDRTVDAADTSSEDSGLPAGTLRAEAADQAIMAVPTLTNWYPAQGHLVDSLTPALRAWGLSNNSSTSKLSYLFKLCDNEAMTTGCTGSGAYVAGNANSWSVPAAGKLAWGKQYWWTVTVKDSYDNSTTTSPKLTFLTGVRQPAVTSQLSSSGVEGREFNQQTGNYTTTSTDLQVATVGPPLSVVRTYNSMDPRTDGMFGAGWSTRWDMKVVKEVRGASTSALVTYPDGRQVRFASNGDGTFQPPPGMYATLAEESGGWRLRDKTNAIFLFDAAGRLTKMTDQRGRSSELTYDSGGKLSKVIGVGGRSVTFTWQGNQVATVSSDPVDGKALTWTYGYDQGRLTQVCAPVAAPNCTTYEYGGGSLYRSSVLDSDPFGYWRLGEASGNAIDLGWGAGDATYDSTAKRAQPGALAGTTDGAVELTTSTGVRPKDGIVPKIGKYATMEAWFKTSSGGTVMSLRTAPGATKEEVFGVGTDGKLRSSYQPTATPITSAAPVNDGAWHHAVLTVADNLQTLYLDGAVVGTLTGTISGTENRYVTTIGGLAGLVDEVAIYDRPLTAPEVQRHYAARTGASHKLAKVTLPSGRVHAVNTYDDKTDRIATHTDADGGTWKIGTVGIEQQSGEAQVTVTDPDNKPLVYLYDAWRGYRIRGVTDQRNFTTWYEYDQAGFLTKVIDRNNIANDIYQDKRGNTLGRKYCRAPNECAIEYWTYYLNENDPFDPRNDQVTAYRDGRSASDTDPAYATTTEYNNFGEQTKVTTPATNDFPQGRSESIAYTDGSEPAVGGGTTPAGLTKSKTDARGSIWQYRYTAAGDLAEQTAPEGLVTKLDYDVLGRMAASTRISEAAPDGAKTTFAYDGWNRLTTSTAPGVKNEISGVTHTAQTRTTYDPDGNPLTQTIADLTGGDPERTTTVTYDTHGRQDSVTNPEGGIAKQDWNHRGQVIRTTDARGTVIEQAYTVRGELYTRTLKGWTGSPVNPQPAKDVLLETRSYDAGGRLDSVLNNAMGRTSKNNYWMDNRLKEQIAVKARLNDPAATPRDVLVKAEEYDAAGNLTAQIGGKQANGHELATIFVYDKASRLTDQVLDPRSNENPDGLERVTKFGYDANGNVTKTTRTAADSDRTETTSYLYNKLNQQTRQTVENGAQDLVSTTEYDDRGLPVATTDPRGNGDGANATDYTTTMRYDILDRLVETKAPQVQVDRNGAAAPARPTALVGYDTVGNTTHQRDAENRTFTSTFDKAGRVTSVTAPAYTPPGGNPITSTVEHAYDKAGQLISTTDPLDNVTTYDYDQLGRQVRVTNPAPADGQTPGTRVSEYDMAGEKLATVDPTGARTQATYDDLGRQITATQIERKPASAAYTTKMEYDDAGRLVKQTVPGSGTGTKSTSFTLNAAGEVETVTDPAGNVTTEYDLAGRPVKTIDANNNASVAEYDLAGRKVTVKDLHVTDTGAETLRTYGYGYDLAGNQTSATSPEGHVIRQTFDALGRLTSLIEPVSASQSITTSYGYDATGARTRITDGRGNATWTSYNSLGLAETVTEPFTTAHPNTADRTWTHIYDEAGNPKATIQPGGVRIDRTFDRLGRLTKESGAGGGAATAERTFGYDLAGRRTTAGDLTVDYNDRGLPLKVSRGTAQETAYAYDGVGSPTQRIDAAGTATFTYDTANRLKTATDPVTNRTLTYGYDAASRLKTITATGTASTQTIDYYSTNQVKSQTLQNGSGTQLAKITYEWDKDDNLTTKTTAGTAGAGTNTYGYDHAGRLTSWTAPGGTTTSYEWDAAGNRTKAGNATFSYDERNRLTNGDGTGYTYTPRGTLATSTKASATTTYTFDAFDRLIVDGDSLYSYDATDRMTSRIRGTAKQTFAYSGLGNDLAAITDSGGAVQAKYARDLGGGLLGLKEGTGAAVAALSDLHGDLVATFTTSLQSSASYDPFGTVTAQTGTKTNLGYQGEYTDPDTGKVNMHARWYQPGTGTFTSRDTATLDPNRSVQANRYTYANASPLTGTDPTGHYTIDSGSLSGTGYGGSGSSGYTTIPAGSYNSSGSSGGGQCIGGCGSREDIGGGATACDIQSCGSATVDPTWARMIELENEKKFWLGQDEIERLGRKVMPNGRPVPKRADELVIDFWDASWEAQLDFMEKYDPSLSDKSLEIMWAVTAAYHNQYPTHPDGCYITCAEGPPSHDNETAMHRAAEEFARQWAKVKGPAWTDDMAANYAYLLKVKKNKEAAKRYVNDFKKRWVQAYRDVINAAAAYFKIPNHLLGGIAYNEVGGDPTFFDEAGYIEKFATGGLDEALKTSFGPVQMQLRVAAYVLGYTKGVTTRQAEQIMALLQNPAANLFIVAKYISDVHQSPRRWGDAEEQYIVAHYNGGPSHWRSNEAQRYAKDYMHYRTWVKSVLGPGGAVAN</sequence>
<name>A0ABR9M1F7_9ACTN</name>
<dbReference type="RefSeq" id="WP_192787262.1">
    <property type="nucleotide sequence ID" value="NZ_JADBEK010000001.1"/>
</dbReference>
<keyword evidence="3" id="KW-0732">Signal</keyword>
<dbReference type="Gene3D" id="1.10.530.10">
    <property type="match status" value="1"/>
</dbReference>
<dbReference type="NCBIfam" id="TIGR03696">
    <property type="entry name" value="Rhs_assc_core"/>
    <property type="match status" value="1"/>
</dbReference>
<dbReference type="InterPro" id="IPR006530">
    <property type="entry name" value="YD"/>
</dbReference>
<proteinExistence type="predicted"/>
<dbReference type="PANTHER" id="PTHR32305">
    <property type="match status" value="1"/>
</dbReference>
<keyword evidence="7" id="KW-1185">Reference proteome</keyword>
<evidence type="ECO:0000313" key="7">
    <source>
        <dbReference type="Proteomes" id="UP000633509"/>
    </source>
</evidence>
<dbReference type="InterPro" id="IPR023346">
    <property type="entry name" value="Lysozyme-like_dom_sf"/>
</dbReference>
<dbReference type="SUPFAM" id="SSF49899">
    <property type="entry name" value="Concanavalin A-like lectins/glucanases"/>
    <property type="match status" value="1"/>
</dbReference>